<keyword evidence="4" id="KW-0964">Secreted</keyword>
<reference evidence="9 10" key="1">
    <citation type="journal article" date="2018" name="Cell">
        <title>The Chara Genome: Secondary Complexity and Implications for Plant Terrestrialization.</title>
        <authorList>
            <person name="Nishiyama T."/>
            <person name="Sakayama H."/>
            <person name="Vries J.D."/>
            <person name="Buschmann H."/>
            <person name="Saint-Marcoux D."/>
            <person name="Ullrich K.K."/>
            <person name="Haas F.B."/>
            <person name="Vanderstraeten L."/>
            <person name="Becker D."/>
            <person name="Lang D."/>
            <person name="Vosolsobe S."/>
            <person name="Rombauts S."/>
            <person name="Wilhelmsson P.K.I."/>
            <person name="Janitza P."/>
            <person name="Kern R."/>
            <person name="Heyl A."/>
            <person name="Rumpler F."/>
            <person name="Villalobos L.I.A.C."/>
            <person name="Clay J.M."/>
            <person name="Skokan R."/>
            <person name="Toyoda A."/>
            <person name="Suzuki Y."/>
            <person name="Kagoshima H."/>
            <person name="Schijlen E."/>
            <person name="Tajeshwar N."/>
            <person name="Catarino B."/>
            <person name="Hetherington A.J."/>
            <person name="Saltykova A."/>
            <person name="Bonnot C."/>
            <person name="Breuninger H."/>
            <person name="Symeonidi A."/>
            <person name="Radhakrishnan G.V."/>
            <person name="Van Nieuwerburgh F."/>
            <person name="Deforce D."/>
            <person name="Chang C."/>
            <person name="Karol K.G."/>
            <person name="Hedrich R."/>
            <person name="Ulvskov P."/>
            <person name="Glockner G."/>
            <person name="Delwiche C.F."/>
            <person name="Petrasek J."/>
            <person name="Van de Peer Y."/>
            <person name="Friml J."/>
            <person name="Beilby M."/>
            <person name="Dolan L."/>
            <person name="Kohara Y."/>
            <person name="Sugano S."/>
            <person name="Fujiyama A."/>
            <person name="Delaux P.-M."/>
            <person name="Quint M."/>
            <person name="TheiBen G."/>
            <person name="Hagemann M."/>
            <person name="Harholt J."/>
            <person name="Dunand C."/>
            <person name="Zachgo S."/>
            <person name="Langdale J."/>
            <person name="Maumus F."/>
            <person name="Straeten D.V.D."/>
            <person name="Gould S.B."/>
            <person name="Rensing S.A."/>
        </authorList>
    </citation>
    <scope>NUCLEOTIDE SEQUENCE [LARGE SCALE GENOMIC DNA]</scope>
    <source>
        <strain evidence="9 10">S276</strain>
    </source>
</reference>
<evidence type="ECO:0008006" key="11">
    <source>
        <dbReference type="Google" id="ProtNLM"/>
    </source>
</evidence>
<evidence type="ECO:0000256" key="2">
    <source>
        <dbReference type="ARBA" id="ARBA00004442"/>
    </source>
</evidence>
<gene>
    <name evidence="9" type="ORF">CBR_g23112</name>
</gene>
<keyword evidence="10" id="KW-1185">Reference proteome</keyword>
<evidence type="ECO:0000256" key="3">
    <source>
        <dbReference type="ARBA" id="ARBA00004613"/>
    </source>
</evidence>
<dbReference type="AlphaFoldDB" id="A0A388L3S3"/>
<evidence type="ECO:0000256" key="6">
    <source>
        <dbReference type="ARBA" id="ARBA00023136"/>
    </source>
</evidence>
<dbReference type="PANTHER" id="PTHR11319">
    <property type="entry name" value="G PROTEIN-COUPLED RECEPTOR-RELATED"/>
    <property type="match status" value="1"/>
</dbReference>
<feature type="signal peptide" evidence="8">
    <location>
        <begin position="1"/>
        <end position="28"/>
    </location>
</feature>
<dbReference type="Gene3D" id="2.160.20.10">
    <property type="entry name" value="Single-stranded right-handed beta-helix, Pectin lyase-like"/>
    <property type="match status" value="1"/>
</dbReference>
<dbReference type="EMBL" id="BFEA01000255">
    <property type="protein sequence ID" value="GBG76898.1"/>
    <property type="molecule type" value="Genomic_DNA"/>
</dbReference>
<dbReference type="InterPro" id="IPR003368">
    <property type="entry name" value="POMP_repeat"/>
</dbReference>
<dbReference type="SUPFAM" id="SSF51126">
    <property type="entry name" value="Pectin lyase-like"/>
    <property type="match status" value="1"/>
</dbReference>
<dbReference type="NCBIfam" id="TIGR01376">
    <property type="entry name" value="POMP_repeat"/>
    <property type="match status" value="2"/>
</dbReference>
<dbReference type="Gramene" id="GBG76898">
    <property type="protein sequence ID" value="GBG76898"/>
    <property type="gene ID" value="CBR_g23112"/>
</dbReference>
<accession>A0A388L3S3</accession>
<name>A0A388L3S3_CHABU</name>
<evidence type="ECO:0000256" key="1">
    <source>
        <dbReference type="ARBA" id="ARBA00004196"/>
    </source>
</evidence>
<dbReference type="GO" id="GO:0005576">
    <property type="term" value="C:extracellular region"/>
    <property type="evidence" value="ECO:0007669"/>
    <property type="project" value="UniProtKB-SubCell"/>
</dbReference>
<keyword evidence="6" id="KW-0472">Membrane</keyword>
<comment type="subcellular location">
    <subcellularLocation>
        <location evidence="1">Cell envelope</location>
    </subcellularLocation>
    <subcellularLocation>
        <location evidence="2">Cell outer membrane</location>
    </subcellularLocation>
    <subcellularLocation>
        <location evidence="3">Secreted</location>
    </subcellularLocation>
</comment>
<evidence type="ECO:0000313" key="10">
    <source>
        <dbReference type="Proteomes" id="UP000265515"/>
    </source>
</evidence>
<evidence type="ECO:0000313" key="9">
    <source>
        <dbReference type="EMBL" id="GBG76898.1"/>
    </source>
</evidence>
<organism evidence="9 10">
    <name type="scientific">Chara braunii</name>
    <name type="common">Braun's stonewort</name>
    <dbReference type="NCBI Taxonomy" id="69332"/>
    <lineage>
        <taxon>Eukaryota</taxon>
        <taxon>Viridiplantae</taxon>
        <taxon>Streptophyta</taxon>
        <taxon>Charophyceae</taxon>
        <taxon>Charales</taxon>
        <taxon>Characeae</taxon>
        <taxon>Chara</taxon>
    </lineage>
</organism>
<comment type="caution">
    <text evidence="9">The sequence shown here is derived from an EMBL/GenBank/DDBJ whole genome shotgun (WGS) entry which is preliminary data.</text>
</comment>
<evidence type="ECO:0000256" key="5">
    <source>
        <dbReference type="ARBA" id="ARBA00022729"/>
    </source>
</evidence>
<keyword evidence="7" id="KW-0998">Cell outer membrane</keyword>
<evidence type="ECO:0000256" key="7">
    <source>
        <dbReference type="ARBA" id="ARBA00023237"/>
    </source>
</evidence>
<dbReference type="PANTHER" id="PTHR11319:SF35">
    <property type="entry name" value="OUTER MEMBRANE PROTEIN PMPC-RELATED"/>
    <property type="match status" value="1"/>
</dbReference>
<dbReference type="OrthoDB" id="2018448at2759"/>
<dbReference type="Pfam" id="PF02415">
    <property type="entry name" value="Chlam_PMP"/>
    <property type="match status" value="2"/>
</dbReference>
<proteinExistence type="predicted"/>
<protein>
    <recommendedName>
        <fullName evidence="11">Right handed beta helix domain-containing protein</fullName>
    </recommendedName>
</protein>
<dbReference type="Proteomes" id="UP000265515">
    <property type="component" value="Unassembled WGS sequence"/>
</dbReference>
<evidence type="ECO:0000256" key="4">
    <source>
        <dbReference type="ARBA" id="ARBA00022525"/>
    </source>
</evidence>
<evidence type="ECO:0000256" key="8">
    <source>
        <dbReference type="SAM" id="SignalP"/>
    </source>
</evidence>
<feature type="chain" id="PRO_5017459467" description="Right handed beta helix domain-containing protein" evidence="8">
    <location>
        <begin position="29"/>
        <end position="323"/>
    </location>
</feature>
<sequence>MRSVLTLWFLSTQFLVCIIIVAVGSSAANSDLESKLRDAIRTGEKQVVTLTDDVLLTNDLEDIACPDLTITGNCPGRKCVIDGQNKYAAFREPTKLTLQHLEIVRMRSNNPRRAPVVHANYGGADVVIDDCTIRDSVGSEARTGAVYVSESELKIEKTTFERNLGSRFGGAIFLDSFSRMTAIESVFAHNSAAIGGAVANLESSMMFVRCRFSDNSATKGGGAIALHDADGTGGTFMRTAFTNNTSAERGGAVYVGHINSVVRFCSCQFTGNQRDNIYIERMGRGSVNFCPRRPTAGITLQDEEIGALTVQDGCSACPSPGRL</sequence>
<keyword evidence="5 8" id="KW-0732">Signal</keyword>
<dbReference type="InterPro" id="IPR011050">
    <property type="entry name" value="Pectin_lyase_fold/virulence"/>
</dbReference>
<dbReference type="InterPro" id="IPR012334">
    <property type="entry name" value="Pectin_lyas_fold"/>
</dbReference>